<dbReference type="AlphaFoldDB" id="A0A6A4S471"/>
<sequence length="116" mass="13262">MNRLAPNYPVWYFKWEEEKTKCKRNTQTAHRGKRLTSDSLHRVRHRKVDVPVLFFFSFFFFSFCSDQTCHFSSLTAIIPPARSRRSSVSLPPPPPPPPPSTSRTCAGLRAHAGATD</sequence>
<accession>A0A6A4S471</accession>
<evidence type="ECO:0000313" key="3">
    <source>
        <dbReference type="Proteomes" id="UP000438429"/>
    </source>
</evidence>
<feature type="region of interest" description="Disordered" evidence="1">
    <location>
        <begin position="82"/>
        <end position="116"/>
    </location>
</feature>
<protein>
    <submittedName>
        <fullName evidence="2">Uncharacterized protein</fullName>
    </submittedName>
</protein>
<comment type="caution">
    <text evidence="2">The sequence shown here is derived from an EMBL/GenBank/DDBJ whole genome shotgun (WGS) entry which is preliminary data.</text>
</comment>
<name>A0A6A4S471_SCOMX</name>
<evidence type="ECO:0000313" key="2">
    <source>
        <dbReference type="EMBL" id="KAF0026430.1"/>
    </source>
</evidence>
<proteinExistence type="predicted"/>
<dbReference type="Proteomes" id="UP000438429">
    <property type="component" value="Unassembled WGS sequence"/>
</dbReference>
<dbReference type="EMBL" id="VEVO01000019">
    <property type="protein sequence ID" value="KAF0026430.1"/>
    <property type="molecule type" value="Genomic_DNA"/>
</dbReference>
<evidence type="ECO:0000256" key="1">
    <source>
        <dbReference type="SAM" id="MobiDB-lite"/>
    </source>
</evidence>
<organism evidence="2 3">
    <name type="scientific">Scophthalmus maximus</name>
    <name type="common">Turbot</name>
    <name type="synonym">Psetta maxima</name>
    <dbReference type="NCBI Taxonomy" id="52904"/>
    <lineage>
        <taxon>Eukaryota</taxon>
        <taxon>Metazoa</taxon>
        <taxon>Chordata</taxon>
        <taxon>Craniata</taxon>
        <taxon>Vertebrata</taxon>
        <taxon>Euteleostomi</taxon>
        <taxon>Actinopterygii</taxon>
        <taxon>Neopterygii</taxon>
        <taxon>Teleostei</taxon>
        <taxon>Neoteleostei</taxon>
        <taxon>Acanthomorphata</taxon>
        <taxon>Carangaria</taxon>
        <taxon>Pleuronectiformes</taxon>
        <taxon>Pleuronectoidei</taxon>
        <taxon>Scophthalmidae</taxon>
        <taxon>Scophthalmus</taxon>
    </lineage>
</organism>
<reference evidence="2 3" key="1">
    <citation type="submission" date="2019-06" db="EMBL/GenBank/DDBJ databases">
        <title>Draft genomes of female and male turbot (Scophthalmus maximus).</title>
        <authorList>
            <person name="Xu H."/>
            <person name="Xu X.-W."/>
            <person name="Shao C."/>
            <person name="Chen S."/>
        </authorList>
    </citation>
    <scope>NUCLEOTIDE SEQUENCE [LARGE SCALE GENOMIC DNA]</scope>
    <source>
        <strain evidence="2">Ysfricsl-2016a</strain>
        <tissue evidence="2">Blood</tissue>
    </source>
</reference>
<gene>
    <name evidence="2" type="ORF">F2P81_021167</name>
</gene>
<feature type="compositionally biased region" description="Pro residues" evidence="1">
    <location>
        <begin position="90"/>
        <end position="100"/>
    </location>
</feature>